<organism evidence="12 13">
    <name type="scientific">Rotaria socialis</name>
    <dbReference type="NCBI Taxonomy" id="392032"/>
    <lineage>
        <taxon>Eukaryota</taxon>
        <taxon>Metazoa</taxon>
        <taxon>Spiralia</taxon>
        <taxon>Gnathifera</taxon>
        <taxon>Rotifera</taxon>
        <taxon>Eurotatoria</taxon>
        <taxon>Bdelloidea</taxon>
        <taxon>Philodinida</taxon>
        <taxon>Philodinidae</taxon>
        <taxon>Rotaria</taxon>
    </lineage>
</organism>
<feature type="domain" description="Protein kinase" evidence="9">
    <location>
        <begin position="668"/>
        <end position="914"/>
    </location>
</feature>
<evidence type="ECO:0000259" key="9">
    <source>
        <dbReference type="PROSITE" id="PS50011"/>
    </source>
</evidence>
<evidence type="ECO:0000256" key="1">
    <source>
        <dbReference type="ARBA" id="ARBA00022679"/>
    </source>
</evidence>
<reference evidence="12" key="1">
    <citation type="submission" date="2021-02" db="EMBL/GenBank/DDBJ databases">
        <authorList>
            <person name="Nowell W R."/>
        </authorList>
    </citation>
    <scope>NUCLEOTIDE SEQUENCE</scope>
</reference>
<dbReference type="InterPro" id="IPR027417">
    <property type="entry name" value="P-loop_NTPase"/>
</dbReference>
<dbReference type="Pfam" id="PF00350">
    <property type="entry name" value="Dynamin_N"/>
    <property type="match status" value="1"/>
</dbReference>
<evidence type="ECO:0000313" key="13">
    <source>
        <dbReference type="Proteomes" id="UP000663862"/>
    </source>
</evidence>
<dbReference type="Pfam" id="PF13920">
    <property type="entry name" value="zf-C3HC4_3"/>
    <property type="match status" value="1"/>
</dbReference>
<dbReference type="GO" id="GO:0004674">
    <property type="term" value="F:protein serine/threonine kinase activity"/>
    <property type="evidence" value="ECO:0007669"/>
    <property type="project" value="TreeGrafter"/>
</dbReference>
<evidence type="ECO:0000256" key="3">
    <source>
        <dbReference type="ARBA" id="ARBA00022771"/>
    </source>
</evidence>
<proteinExistence type="predicted"/>
<dbReference type="GO" id="GO:0005524">
    <property type="term" value="F:ATP binding"/>
    <property type="evidence" value="ECO:0007669"/>
    <property type="project" value="UniProtKB-KW"/>
</dbReference>
<evidence type="ECO:0000256" key="7">
    <source>
        <dbReference type="PROSITE-ProRule" id="PRU00175"/>
    </source>
</evidence>
<dbReference type="CDD" id="cd00180">
    <property type="entry name" value="PKc"/>
    <property type="match status" value="1"/>
</dbReference>
<evidence type="ECO:0000256" key="4">
    <source>
        <dbReference type="ARBA" id="ARBA00022777"/>
    </source>
</evidence>
<dbReference type="Pfam" id="PF00069">
    <property type="entry name" value="Pkinase"/>
    <property type="match status" value="1"/>
</dbReference>
<accession>A0A820KHD3</accession>
<dbReference type="InterPro" id="IPR000719">
    <property type="entry name" value="Prot_kinase_dom"/>
</dbReference>
<dbReference type="Proteomes" id="UP000663869">
    <property type="component" value="Unassembled WGS sequence"/>
</dbReference>
<keyword evidence="1" id="KW-0808">Transferase</keyword>
<evidence type="ECO:0000256" key="5">
    <source>
        <dbReference type="ARBA" id="ARBA00022833"/>
    </source>
</evidence>
<dbReference type="InterPro" id="IPR001841">
    <property type="entry name" value="Znf_RING"/>
</dbReference>
<dbReference type="SMART" id="SM00220">
    <property type="entry name" value="S_TKc"/>
    <property type="match status" value="1"/>
</dbReference>
<feature type="domain" description="RING-type" evidence="10">
    <location>
        <begin position="924"/>
        <end position="968"/>
    </location>
</feature>
<keyword evidence="8" id="KW-1133">Transmembrane helix</keyword>
<keyword evidence="8" id="KW-0472">Membrane</keyword>
<name>A0A820KHD3_9BILA</name>
<dbReference type="Gene3D" id="3.40.50.300">
    <property type="entry name" value="P-loop containing nucleotide triphosphate hydrolases"/>
    <property type="match status" value="1"/>
</dbReference>
<evidence type="ECO:0000256" key="6">
    <source>
        <dbReference type="ARBA" id="ARBA00022840"/>
    </source>
</evidence>
<dbReference type="InterPro" id="IPR045063">
    <property type="entry name" value="Dynamin_N"/>
</dbReference>
<dbReference type="PANTHER" id="PTHR44329:SF288">
    <property type="entry name" value="MITOGEN-ACTIVATED PROTEIN KINASE KINASE KINASE 20"/>
    <property type="match status" value="1"/>
</dbReference>
<evidence type="ECO:0000259" key="10">
    <source>
        <dbReference type="PROSITE" id="PS50089"/>
    </source>
</evidence>
<protein>
    <submittedName>
        <fullName evidence="12">Uncharacterized protein</fullName>
    </submittedName>
</protein>
<dbReference type="Proteomes" id="UP000663862">
    <property type="component" value="Unassembled WGS sequence"/>
</dbReference>
<dbReference type="PANTHER" id="PTHR44329">
    <property type="entry name" value="SERINE/THREONINE-PROTEIN KINASE TNNI3K-RELATED"/>
    <property type="match status" value="1"/>
</dbReference>
<keyword evidence="8" id="KW-0812">Transmembrane</keyword>
<dbReference type="PROSITE" id="PS00108">
    <property type="entry name" value="PROTEIN_KINASE_ST"/>
    <property type="match status" value="1"/>
</dbReference>
<sequence>MATVSQFLALHKEFTDQIDLSYTRLSTIKDVVDIFLPSDKMKILNEFKTFEEVQLAVCGYNSSGKTSFLHHFLGKGSFLPAGKGAVTARIVKFSYAPAEEARLLVQGGGFHSPATKNLIDLSPYFLSTNQMTTQQKRENAKDLKDKIAGELARPKDYGPFSKEFAEWASDFIEIYIPSPVLELGITVYDTPGFHFGDDPILVENLKDLIRARRPSLIFLYDNETVSEDSKKCFDALKLSIQEIAAVGIFFLNTKADISTVLRDAGIDELPEQEEINVLLQKERVDRYSLLRNVSGMSSGLPDKLNDCDCFDIFSVEGPEHPMEQTMKKSAIDRIVTFAAKYNLQNTKQVSHIILNTITTFFDFVLVTNRRSKEEWEKLQQEAFRWADDFFEKYSSHLESIAEDAQVQLPIEFRKHRNDFIERAKEYAVHGVWSTGCDPLSNEYDRYQEAIHGKLFLEGLISQTVTDEIVKPTLNKIVEKTSSRIKTEITQHGRLPNKCSKNELIMAVYRDFLYTIGNIGDKTFDIVDILNYAVGIIFFPVGVVYLIAAAPIVAVWALSGFIARKLTKLKPSEELKILNKIEHQLIDVEHNLATCGDRIKKSVQKWLSENKKQFKQKVKNYFKLAMKTINHRKEAYILARTFAGQFARIECRLKANIDLAIHHGVKPDINIGEEISRGSFFSIHHASWDTEEPLVAKIILDPIAHPDMAYMEAHFHRSVTDLNIEHVVPLRYLYEEENKKLFILLHRYPSSLHDYLRDHMAEVTIDKSIQIVLDITRVVAHMHNYELVHRDIKAQNILLDNNLQVFLADFGTCQHGTENSTVIGARPLAPELTVESNHDFTYQGSGADVYALGVLMYVVAPKPIYYPITQPIIQAHIDTLVNIPNSYITLMRRCLLTEAKSRPTAHVVVNELEMIADQIANSKPCLQCFDRLRYARCLPCRHKTLCNICFNEMQRLATPEKPPKCVLCRQLIADTMEDSDSNTYMS</sequence>
<keyword evidence="3 7" id="KW-0479">Metal-binding</keyword>
<keyword evidence="3 7" id="KW-0863">Zinc-finger</keyword>
<dbReference type="Gene3D" id="3.30.40.10">
    <property type="entry name" value="Zinc/RING finger domain, C3HC4 (zinc finger)"/>
    <property type="match status" value="1"/>
</dbReference>
<dbReference type="InterPro" id="IPR051681">
    <property type="entry name" value="Ser/Thr_Kinases-Pseudokinases"/>
</dbReference>
<evidence type="ECO:0000313" key="12">
    <source>
        <dbReference type="EMBL" id="CAF4344310.1"/>
    </source>
</evidence>
<keyword evidence="6" id="KW-0067">ATP-binding</keyword>
<feature type="transmembrane region" description="Helical" evidence="8">
    <location>
        <begin position="531"/>
        <end position="557"/>
    </location>
</feature>
<keyword evidence="2" id="KW-0547">Nucleotide-binding</keyword>
<keyword evidence="4" id="KW-0418">Kinase</keyword>
<evidence type="ECO:0000313" key="11">
    <source>
        <dbReference type="EMBL" id="CAF3489559.1"/>
    </source>
</evidence>
<dbReference type="InterPro" id="IPR013083">
    <property type="entry name" value="Znf_RING/FYVE/PHD"/>
</dbReference>
<dbReference type="SUPFAM" id="SSF52540">
    <property type="entry name" value="P-loop containing nucleoside triphosphate hydrolases"/>
    <property type="match status" value="1"/>
</dbReference>
<dbReference type="InterPro" id="IPR011009">
    <property type="entry name" value="Kinase-like_dom_sf"/>
</dbReference>
<dbReference type="AlphaFoldDB" id="A0A820KHD3"/>
<dbReference type="PROSITE" id="PS50089">
    <property type="entry name" value="ZF_RING_2"/>
    <property type="match status" value="1"/>
</dbReference>
<comment type="caution">
    <text evidence="12">The sequence shown here is derived from an EMBL/GenBank/DDBJ whole genome shotgun (WGS) entry which is preliminary data.</text>
</comment>
<dbReference type="Gene3D" id="1.10.510.10">
    <property type="entry name" value="Transferase(Phosphotransferase) domain 1"/>
    <property type="match status" value="1"/>
</dbReference>
<dbReference type="GO" id="GO:0008270">
    <property type="term" value="F:zinc ion binding"/>
    <property type="evidence" value="ECO:0007669"/>
    <property type="project" value="UniProtKB-KW"/>
</dbReference>
<dbReference type="PROSITE" id="PS50011">
    <property type="entry name" value="PROTEIN_KINASE_DOM"/>
    <property type="match status" value="1"/>
</dbReference>
<dbReference type="InterPro" id="IPR008271">
    <property type="entry name" value="Ser/Thr_kinase_AS"/>
</dbReference>
<keyword evidence="5" id="KW-0862">Zinc</keyword>
<evidence type="ECO:0000256" key="8">
    <source>
        <dbReference type="SAM" id="Phobius"/>
    </source>
</evidence>
<evidence type="ECO:0000256" key="2">
    <source>
        <dbReference type="ARBA" id="ARBA00022741"/>
    </source>
</evidence>
<gene>
    <name evidence="11" type="ORF">FME351_LOCUS16062</name>
    <name evidence="12" type="ORF">TSG867_LOCUS9094</name>
</gene>
<dbReference type="EMBL" id="CAJOBQ010000389">
    <property type="protein sequence ID" value="CAF4344310.1"/>
    <property type="molecule type" value="Genomic_DNA"/>
</dbReference>
<dbReference type="EMBL" id="CAJNYU010001979">
    <property type="protein sequence ID" value="CAF3489559.1"/>
    <property type="molecule type" value="Genomic_DNA"/>
</dbReference>
<dbReference type="SUPFAM" id="SSF56112">
    <property type="entry name" value="Protein kinase-like (PK-like)"/>
    <property type="match status" value="1"/>
</dbReference>